<feature type="compositionally biased region" description="Low complexity" evidence="1">
    <location>
        <begin position="419"/>
        <end position="440"/>
    </location>
</feature>
<feature type="region of interest" description="Disordered" evidence="1">
    <location>
        <begin position="1"/>
        <end position="101"/>
    </location>
</feature>
<name>A0A6J4MEX4_9BACT</name>
<evidence type="ECO:0000313" key="2">
    <source>
        <dbReference type="EMBL" id="CAA9356266.1"/>
    </source>
</evidence>
<feature type="compositionally biased region" description="Basic and acidic residues" evidence="1">
    <location>
        <begin position="209"/>
        <end position="224"/>
    </location>
</feature>
<feature type="compositionally biased region" description="Basic residues" evidence="1">
    <location>
        <begin position="525"/>
        <end position="538"/>
    </location>
</feature>
<feature type="compositionally biased region" description="Basic residues" evidence="1">
    <location>
        <begin position="37"/>
        <end position="46"/>
    </location>
</feature>
<feature type="compositionally biased region" description="Basic residues" evidence="1">
    <location>
        <begin position="7"/>
        <end position="30"/>
    </location>
</feature>
<feature type="compositionally biased region" description="Basic residues" evidence="1">
    <location>
        <begin position="470"/>
        <end position="483"/>
    </location>
</feature>
<feature type="compositionally biased region" description="Low complexity" evidence="1">
    <location>
        <begin position="371"/>
        <end position="398"/>
    </location>
</feature>
<dbReference type="EMBL" id="CADCTV010000722">
    <property type="protein sequence ID" value="CAA9356266.1"/>
    <property type="molecule type" value="Genomic_DNA"/>
</dbReference>
<gene>
    <name evidence="2" type="ORF">AVDCRST_MAG89-3455</name>
</gene>
<feature type="compositionally biased region" description="Basic residues" evidence="1">
    <location>
        <begin position="308"/>
        <end position="318"/>
    </location>
</feature>
<proteinExistence type="predicted"/>
<sequence>ETARLDHPRHRGAARRRGGRLVLRDRRRRPPRDGRTGHRGRRKGAARSHAPSPWRVARARLCAGRGGRGSAAHGRVDRAHAARGRAPGAPAGRQQHLGARLDAARRAERAPLHHLRRMGVALHGGAAGVHGRAGKRVVRARGAALLRTRARHHDRARARAEGVHRPVHGAGAARAHRLRAGRRAVVRVAAGLSPRGRPAHHARAPGLRPADHRGGRGAGGRRDAQPGGVRGAGRHRRREPAEERPRPGRGGPAGDLLSGGGPVHPRGPQSPRRPASLPGQGGGRAGGRGAGGVPPGRGAGFHLGDVRRRPRPHARAGRRPPLAGDGRRRRAPAGAAQRRLSRARAAPEPAPGRGRLPGHGRLPGRLRLRVPGRPLHLRGAGNPLRLEAAAAAAGGRAPRGPRLRRREPDRRGRPRAARHAGPGVRAPAARAGPGRASLPGVGRSEAGAHPRVPGRASTPGAAGPGAAAARSRRRPVRPPRGRRAAAGPHRNAATHRGPVLLFGALPVLARQPHRAGQRNSPPGRRLQHLRKRHPRPRWASRGAKSHAAEHHPADPGPAGLRRAAL</sequence>
<feature type="compositionally biased region" description="Gly residues" evidence="1">
    <location>
        <begin position="279"/>
        <end position="301"/>
    </location>
</feature>
<feature type="compositionally biased region" description="Low complexity" evidence="1">
    <location>
        <begin position="84"/>
        <end position="93"/>
    </location>
</feature>
<reference evidence="2" key="1">
    <citation type="submission" date="2020-02" db="EMBL/GenBank/DDBJ databases">
        <authorList>
            <person name="Meier V. D."/>
        </authorList>
    </citation>
    <scope>NUCLEOTIDE SEQUENCE</scope>
    <source>
        <strain evidence="2">AVDCRST_MAG89</strain>
    </source>
</reference>
<dbReference type="AlphaFoldDB" id="A0A6J4MEX4"/>
<accession>A0A6J4MEX4</accession>
<protein>
    <submittedName>
        <fullName evidence="2">Uncharacterized protein</fullName>
    </submittedName>
</protein>
<feature type="compositionally biased region" description="Low complexity" evidence="1">
    <location>
        <begin position="332"/>
        <end position="355"/>
    </location>
</feature>
<feature type="compositionally biased region" description="Basic residues" evidence="1">
    <location>
        <begin position="356"/>
        <end position="370"/>
    </location>
</feature>
<feature type="non-terminal residue" evidence="2">
    <location>
        <position position="1"/>
    </location>
</feature>
<evidence type="ECO:0000256" key="1">
    <source>
        <dbReference type="SAM" id="MobiDB-lite"/>
    </source>
</evidence>
<feature type="region of interest" description="Disordered" evidence="1">
    <location>
        <begin position="510"/>
        <end position="565"/>
    </location>
</feature>
<feature type="compositionally biased region" description="Low complexity" evidence="1">
    <location>
        <begin position="453"/>
        <end position="469"/>
    </location>
</feature>
<feature type="non-terminal residue" evidence="2">
    <location>
        <position position="565"/>
    </location>
</feature>
<feature type="region of interest" description="Disordered" evidence="1">
    <location>
        <begin position="189"/>
        <end position="498"/>
    </location>
</feature>
<feature type="compositionally biased region" description="Gly residues" evidence="1">
    <location>
        <begin position="248"/>
        <end position="262"/>
    </location>
</feature>
<organism evidence="2">
    <name type="scientific">uncultured Gemmatimonadota bacterium</name>
    <dbReference type="NCBI Taxonomy" id="203437"/>
    <lineage>
        <taxon>Bacteria</taxon>
        <taxon>Pseudomonadati</taxon>
        <taxon>Gemmatimonadota</taxon>
        <taxon>environmental samples</taxon>
    </lineage>
</organism>